<accession>A0ABR3FNG7</accession>
<feature type="region of interest" description="Disordered" evidence="1">
    <location>
        <begin position="554"/>
        <end position="599"/>
    </location>
</feature>
<feature type="compositionally biased region" description="Basic and acidic residues" evidence="1">
    <location>
        <begin position="583"/>
        <end position="599"/>
    </location>
</feature>
<proteinExistence type="predicted"/>
<evidence type="ECO:0000313" key="4">
    <source>
        <dbReference type="Proteomes" id="UP001465976"/>
    </source>
</evidence>
<feature type="compositionally biased region" description="Low complexity" evidence="1">
    <location>
        <begin position="399"/>
        <end position="412"/>
    </location>
</feature>
<evidence type="ECO:0000256" key="1">
    <source>
        <dbReference type="SAM" id="MobiDB-lite"/>
    </source>
</evidence>
<comment type="caution">
    <text evidence="3">The sequence shown here is derived from an EMBL/GenBank/DDBJ whole genome shotgun (WGS) entry which is preliminary data.</text>
</comment>
<keyword evidence="2" id="KW-1133">Transmembrane helix</keyword>
<feature type="compositionally biased region" description="Polar residues" evidence="1">
    <location>
        <begin position="564"/>
        <end position="577"/>
    </location>
</feature>
<feature type="transmembrane region" description="Helical" evidence="2">
    <location>
        <begin position="419"/>
        <end position="443"/>
    </location>
</feature>
<dbReference type="Proteomes" id="UP001465976">
    <property type="component" value="Unassembled WGS sequence"/>
</dbReference>
<keyword evidence="2" id="KW-0472">Membrane</keyword>
<evidence type="ECO:0000256" key="2">
    <source>
        <dbReference type="SAM" id="Phobius"/>
    </source>
</evidence>
<protein>
    <recommendedName>
        <fullName evidence="5">Glycoside hydrolase family 76 protein</fullName>
    </recommendedName>
</protein>
<gene>
    <name evidence="3" type="ORF">V5O48_005014</name>
</gene>
<dbReference type="EMBL" id="JBAHYK010000186">
    <property type="protein sequence ID" value="KAL0576972.1"/>
    <property type="molecule type" value="Genomic_DNA"/>
</dbReference>
<feature type="region of interest" description="Disordered" evidence="1">
    <location>
        <begin position="394"/>
        <end position="413"/>
    </location>
</feature>
<sequence length="599" mass="65767">MHKKPSINNTLDERIALAIGAINAGITGLDSNGYFPAPLLFSKSDPDEESGLLQTGMTPGNSSLLLSQMAEFDLIAQRNEFKDKFTNIIKSVSDSCGNGTFMVLQLLEYGYAAVRGFKAYNDSSLLDNAKSVWDSGRLYTLNSTGRNDMYPSVSLEQCSAHSQDHSRSDMAGGTFFGSNRGSNRIETEIYLDGTTTAAFALLSASLAEATSNASYADAADQSLLFIKNFVNTNLNQSTIINATTCSRWTAPDPVIGPAGFLTEALTIMSLLPDSLQSHEPAINHEQWLLGVIQEAMANAIRRKDGIMTSYFNSGDAYLMRAFYQVYRRKPNLRAILNLKDLIGVQYNALIDLAKVPAKDVYSNEWIGPHPTDLLGIQGINQSMAATVLVGAIHIDDPDSNPTPSARPTSSTSRHNKVPVIVGATIGSVTLVTIAVSLVLWLLWRRRRRSKPLSEFTIDGYFSTPSAGRSAPSTRDEESEVIFVDPKGQSRLKPPRPLSQLPSDDAKTRLLAGNSRMAASEVLPLLTTEKVENSRRLTTEELVQMLNQRLQPEYWNEDEMPPDYNPSQGSCAQPQVGPSQIEPVPHRKGEGFWHRPEQEM</sequence>
<evidence type="ECO:0000313" key="3">
    <source>
        <dbReference type="EMBL" id="KAL0576972.1"/>
    </source>
</evidence>
<evidence type="ECO:0008006" key="5">
    <source>
        <dbReference type="Google" id="ProtNLM"/>
    </source>
</evidence>
<keyword evidence="4" id="KW-1185">Reference proteome</keyword>
<reference evidence="3 4" key="1">
    <citation type="submission" date="2024-02" db="EMBL/GenBank/DDBJ databases">
        <title>A draft genome for the cacao thread blight pathogen Marasmius crinis-equi.</title>
        <authorList>
            <person name="Cohen S.P."/>
            <person name="Baruah I.K."/>
            <person name="Amoako-Attah I."/>
            <person name="Bukari Y."/>
            <person name="Meinhardt L.W."/>
            <person name="Bailey B.A."/>
        </authorList>
    </citation>
    <scope>NUCLEOTIDE SEQUENCE [LARGE SCALE GENOMIC DNA]</scope>
    <source>
        <strain evidence="3 4">GH-76</strain>
    </source>
</reference>
<name>A0ABR3FNG7_9AGAR</name>
<keyword evidence="2" id="KW-0812">Transmembrane</keyword>
<organism evidence="3 4">
    <name type="scientific">Marasmius crinis-equi</name>
    <dbReference type="NCBI Taxonomy" id="585013"/>
    <lineage>
        <taxon>Eukaryota</taxon>
        <taxon>Fungi</taxon>
        <taxon>Dikarya</taxon>
        <taxon>Basidiomycota</taxon>
        <taxon>Agaricomycotina</taxon>
        <taxon>Agaricomycetes</taxon>
        <taxon>Agaricomycetidae</taxon>
        <taxon>Agaricales</taxon>
        <taxon>Marasmiineae</taxon>
        <taxon>Marasmiaceae</taxon>
        <taxon>Marasmius</taxon>
    </lineage>
</organism>